<evidence type="ECO:0000313" key="2">
    <source>
        <dbReference type="EMBL" id="ORY76036.1"/>
    </source>
</evidence>
<accession>A0A1Y2EY61</accession>
<dbReference type="GeneID" id="63788704"/>
<keyword evidence="3" id="KW-1185">Reference proteome</keyword>
<proteinExistence type="predicted"/>
<dbReference type="RefSeq" id="XP_040722489.1">
    <property type="nucleotide sequence ID" value="XM_040872105.1"/>
</dbReference>
<feature type="signal peptide" evidence="1">
    <location>
        <begin position="1"/>
        <end position="23"/>
    </location>
</feature>
<evidence type="ECO:0000313" key="3">
    <source>
        <dbReference type="Proteomes" id="UP000193685"/>
    </source>
</evidence>
<sequence>MCSTGVNELLLALTELLLALTESQLALLSEYELRLSERLNEREQRLSEREQDLIENITAQQAELVARRSELDSVFQSILRARVAASSDHESIAASRCSSGQYEAVLHALDVASRIFCHVLTEQELALLQQALMNWEPPVFATENMKTDYMINYLNANGWAAPGLAFISMRSHRLRVAVQNAEPPLVLTCASDIGLVPFLSAAHLSA</sequence>
<evidence type="ECO:0000256" key="1">
    <source>
        <dbReference type="SAM" id="SignalP"/>
    </source>
</evidence>
<dbReference type="Proteomes" id="UP000193685">
    <property type="component" value="Unassembled WGS sequence"/>
</dbReference>
<dbReference type="EMBL" id="MCFI01000024">
    <property type="protein sequence ID" value="ORY76036.1"/>
    <property type="molecule type" value="Genomic_DNA"/>
</dbReference>
<gene>
    <name evidence="2" type="ORF">BCR37DRAFT_406280</name>
</gene>
<keyword evidence="1" id="KW-0732">Signal</keyword>
<organism evidence="2 3">
    <name type="scientific">Protomyces lactucae-debilis</name>
    <dbReference type="NCBI Taxonomy" id="2754530"/>
    <lineage>
        <taxon>Eukaryota</taxon>
        <taxon>Fungi</taxon>
        <taxon>Dikarya</taxon>
        <taxon>Ascomycota</taxon>
        <taxon>Taphrinomycotina</taxon>
        <taxon>Taphrinomycetes</taxon>
        <taxon>Taphrinales</taxon>
        <taxon>Protomycetaceae</taxon>
        <taxon>Protomyces</taxon>
    </lineage>
</organism>
<feature type="chain" id="PRO_5012621246" evidence="1">
    <location>
        <begin position="24"/>
        <end position="206"/>
    </location>
</feature>
<comment type="caution">
    <text evidence="2">The sequence shown here is derived from an EMBL/GenBank/DDBJ whole genome shotgun (WGS) entry which is preliminary data.</text>
</comment>
<dbReference type="AlphaFoldDB" id="A0A1Y2EY61"/>
<protein>
    <submittedName>
        <fullName evidence="2">Uncharacterized protein</fullName>
    </submittedName>
</protein>
<reference evidence="2 3" key="1">
    <citation type="submission" date="2016-07" db="EMBL/GenBank/DDBJ databases">
        <title>Pervasive Adenine N6-methylation of Active Genes in Fungi.</title>
        <authorList>
            <consortium name="DOE Joint Genome Institute"/>
            <person name="Mondo S.J."/>
            <person name="Dannebaum R.O."/>
            <person name="Kuo R.C."/>
            <person name="Labutti K."/>
            <person name="Haridas S."/>
            <person name="Kuo A."/>
            <person name="Salamov A."/>
            <person name="Ahrendt S.R."/>
            <person name="Lipzen A."/>
            <person name="Sullivan W."/>
            <person name="Andreopoulos W.B."/>
            <person name="Clum A."/>
            <person name="Lindquist E."/>
            <person name="Daum C."/>
            <person name="Ramamoorthy G.K."/>
            <person name="Gryganskyi A."/>
            <person name="Culley D."/>
            <person name="Magnuson J.K."/>
            <person name="James T.Y."/>
            <person name="O'Malley M.A."/>
            <person name="Stajich J.E."/>
            <person name="Spatafora J.W."/>
            <person name="Visel A."/>
            <person name="Grigoriev I.V."/>
        </authorList>
    </citation>
    <scope>NUCLEOTIDE SEQUENCE [LARGE SCALE GENOMIC DNA]</scope>
    <source>
        <strain evidence="2 3">12-1054</strain>
    </source>
</reference>
<name>A0A1Y2EY61_PROLT</name>